<keyword evidence="1" id="KW-0472">Membrane</keyword>
<evidence type="ECO:0000313" key="3">
    <source>
        <dbReference type="Proteomes" id="UP000319432"/>
    </source>
</evidence>
<dbReference type="Proteomes" id="UP000319432">
    <property type="component" value="Chromosome"/>
</dbReference>
<keyword evidence="1" id="KW-0812">Transmembrane</keyword>
<evidence type="ECO:0008006" key="4">
    <source>
        <dbReference type="Google" id="ProtNLM"/>
    </source>
</evidence>
<sequence length="74" mass="8518">MNRRAAGVYFCAIGAFLIAVQFLTSAIYSLSDKWGEFSFEKIMVFVGSIPLYLGYFFIAFGLLYILWNELNKRD</sequence>
<keyword evidence="1" id="KW-1133">Transmembrane helix</keyword>
<name>A0A518VCS0_BRELA</name>
<proteinExistence type="predicted"/>
<accession>A0A518VCS0</accession>
<dbReference type="AlphaFoldDB" id="A0A518VCS0"/>
<dbReference type="OrthoDB" id="2645700at2"/>
<evidence type="ECO:0000256" key="1">
    <source>
        <dbReference type="SAM" id="Phobius"/>
    </source>
</evidence>
<keyword evidence="3" id="KW-1185">Reference proteome</keyword>
<gene>
    <name evidence="2" type="ORF">EEL30_22285</name>
</gene>
<dbReference type="EMBL" id="CP033464">
    <property type="protein sequence ID" value="QDX94774.1"/>
    <property type="molecule type" value="Genomic_DNA"/>
</dbReference>
<protein>
    <recommendedName>
        <fullName evidence="4">DUF3955 domain-containing protein</fullName>
    </recommendedName>
</protein>
<feature type="transmembrane region" description="Helical" evidence="1">
    <location>
        <begin position="42"/>
        <end position="67"/>
    </location>
</feature>
<organism evidence="2 3">
    <name type="scientific">Brevibacillus laterosporus</name>
    <name type="common">Bacillus laterosporus</name>
    <dbReference type="NCBI Taxonomy" id="1465"/>
    <lineage>
        <taxon>Bacteria</taxon>
        <taxon>Bacillati</taxon>
        <taxon>Bacillota</taxon>
        <taxon>Bacilli</taxon>
        <taxon>Bacillales</taxon>
        <taxon>Paenibacillaceae</taxon>
        <taxon>Brevibacillus</taxon>
    </lineage>
</organism>
<feature type="transmembrane region" description="Helical" evidence="1">
    <location>
        <begin position="7"/>
        <end position="30"/>
    </location>
</feature>
<evidence type="ECO:0000313" key="2">
    <source>
        <dbReference type="EMBL" id="QDX94774.1"/>
    </source>
</evidence>
<reference evidence="2 3" key="1">
    <citation type="submission" date="2018-11" db="EMBL/GenBank/DDBJ databases">
        <title>Phylogenetic determinants of toxin gene distribution in genomes of Brevibacillus laterosporus.</title>
        <authorList>
            <person name="Glare T.R."/>
            <person name="Durrant A."/>
            <person name="Berry C."/>
            <person name="Palma L."/>
            <person name="Ormskirk M."/>
            <person name="Cox M.O."/>
        </authorList>
    </citation>
    <scope>NUCLEOTIDE SEQUENCE [LARGE SCALE GENOMIC DNA]</scope>
    <source>
        <strain evidence="2 3">1821L</strain>
    </source>
</reference>